<evidence type="ECO:0000256" key="11">
    <source>
        <dbReference type="SAM" id="Phobius"/>
    </source>
</evidence>
<dbReference type="EMBL" id="CP121195">
    <property type="protein sequence ID" value="XBH12453.1"/>
    <property type="molecule type" value="Genomic_DNA"/>
</dbReference>
<comment type="catalytic activity">
    <reaction evidence="10">
        <text>L-seryl-[protein] + ATP = O-phospho-L-seryl-[protein] + ADP + H(+)</text>
        <dbReference type="Rhea" id="RHEA:17989"/>
        <dbReference type="Rhea" id="RHEA-COMP:9863"/>
        <dbReference type="Rhea" id="RHEA-COMP:11604"/>
        <dbReference type="ChEBI" id="CHEBI:15378"/>
        <dbReference type="ChEBI" id="CHEBI:29999"/>
        <dbReference type="ChEBI" id="CHEBI:30616"/>
        <dbReference type="ChEBI" id="CHEBI:83421"/>
        <dbReference type="ChEBI" id="CHEBI:456216"/>
        <dbReference type="EC" id="2.7.11.1"/>
    </reaction>
    <physiologicalReaction direction="left-to-right" evidence="10">
        <dbReference type="Rhea" id="RHEA:17990"/>
    </physiologicalReaction>
</comment>
<sequence>MIHKTLGNAAKWAVKISRWNFEQQPFFIQGEFCGLDLAQWASTDEFISMSCDERIRLTAQITDAVASAHALGIVHNDLKPTNVFVGVRTSDSDAENSTPKIWQIKIGDFGVASLLDRQQLRDLDITDYGSAADPANEHQGISAGTVMYRAPELYTGSAPTPQADIYALGVLLYQIVLGDFRQQISPGWEAGISDPTLRQDIAEATDMNPALRLKTAAELGLRLHNIEGRRVEHQRGEIERENAKRNEEILARARVRRPWIVTATAMLVLGLLGSWGLYRRAVREKNLAEARNLTLSSMYGFLAQDLLGQTNPYLNVPGANIPQQTLLDALRTALPRIDKRFSREPEIAARLHGTIADSFKSRTEYIEADKEYTIAAEKFREAEGPLSQNAILTELRKENADLSSRLPGSVGSAEAGFKVQQSIIAKLDHPSPELLTWEAFIGASVIGLGEHPKSAIPMLTDAVYKAETHHLDPALLISLRARICGIYVILQDGPNLERTSRELISQLRQQYGSESPSLNLPFMYLQEALYLDGKYPEAITQANKNFARFSRLLGPNHELTLATLANRAASEGQLGRYEAAVQDDLKIHAAEHSNPSGSRMEEGSLADAAMYECHARNFRSGISHARQVISETSNGPKAQPMYTNGAMFTLAECLIGQEEEHRPRPNSVVLDRAESLLRRVDVKSTDQLSGGTDYEGWRNLAWARLALLREQEASARLYEARAQPSIERPDADPYEKKALLRVRRRLYGSPGTNSSITSY</sequence>
<dbReference type="Gene3D" id="1.10.510.10">
    <property type="entry name" value="Transferase(Phosphotransferase) domain 1"/>
    <property type="match status" value="1"/>
</dbReference>
<evidence type="ECO:0000256" key="1">
    <source>
        <dbReference type="ARBA" id="ARBA00012513"/>
    </source>
</evidence>
<dbReference type="PANTHER" id="PTHR11042:SF160">
    <property type="entry name" value="EUKARYOTIC TRANSLATION INITIATION FACTOR 2-ALPHA KINASE 1"/>
    <property type="match status" value="1"/>
</dbReference>
<dbReference type="PROSITE" id="PS00108">
    <property type="entry name" value="PROTEIN_KINASE_ST"/>
    <property type="match status" value="1"/>
</dbReference>
<keyword evidence="2" id="KW-0723">Serine/threonine-protein kinase</keyword>
<evidence type="ECO:0000256" key="9">
    <source>
        <dbReference type="ARBA" id="ARBA00048659"/>
    </source>
</evidence>
<dbReference type="InterPro" id="IPR011990">
    <property type="entry name" value="TPR-like_helical_dom_sf"/>
</dbReference>
<keyword evidence="11" id="KW-0472">Membrane</keyword>
<keyword evidence="11" id="KW-0812">Transmembrane</keyword>
<comment type="similarity">
    <text evidence="8">Belongs to the protein kinase superfamily. Ser/Thr protein kinase family. GCN2 subfamily.</text>
</comment>
<dbReference type="GO" id="GO:0004674">
    <property type="term" value="F:protein serine/threonine kinase activity"/>
    <property type="evidence" value="ECO:0007669"/>
    <property type="project" value="UniProtKB-KW"/>
</dbReference>
<dbReference type="EC" id="2.7.11.1" evidence="1"/>
<accession>A0AAU7D5F5</accession>
<dbReference type="GO" id="GO:0017148">
    <property type="term" value="P:negative regulation of translation"/>
    <property type="evidence" value="ECO:0007669"/>
    <property type="project" value="UniProtKB-KW"/>
</dbReference>
<evidence type="ECO:0000256" key="4">
    <source>
        <dbReference type="ARBA" id="ARBA00022741"/>
    </source>
</evidence>
<organism evidence="13">
    <name type="scientific">Edaphobacter paludis</name>
    <dbReference type="NCBI Taxonomy" id="3035702"/>
    <lineage>
        <taxon>Bacteria</taxon>
        <taxon>Pseudomonadati</taxon>
        <taxon>Acidobacteriota</taxon>
        <taxon>Terriglobia</taxon>
        <taxon>Terriglobales</taxon>
        <taxon>Acidobacteriaceae</taxon>
        <taxon>Edaphobacter</taxon>
    </lineage>
</organism>
<dbReference type="SUPFAM" id="SSF56112">
    <property type="entry name" value="Protein kinase-like (PK-like)"/>
    <property type="match status" value="1"/>
</dbReference>
<evidence type="ECO:0000256" key="8">
    <source>
        <dbReference type="ARBA" id="ARBA00037982"/>
    </source>
</evidence>
<protein>
    <recommendedName>
        <fullName evidence="1">non-specific serine/threonine protein kinase</fullName>
        <ecNumber evidence="1">2.7.11.1</ecNumber>
    </recommendedName>
</protein>
<comment type="catalytic activity">
    <reaction evidence="9">
        <text>L-threonyl-[protein] + ATP = O-phospho-L-threonyl-[protein] + ADP + H(+)</text>
        <dbReference type="Rhea" id="RHEA:46608"/>
        <dbReference type="Rhea" id="RHEA-COMP:11060"/>
        <dbReference type="Rhea" id="RHEA-COMP:11605"/>
        <dbReference type="ChEBI" id="CHEBI:15378"/>
        <dbReference type="ChEBI" id="CHEBI:30013"/>
        <dbReference type="ChEBI" id="CHEBI:30616"/>
        <dbReference type="ChEBI" id="CHEBI:61977"/>
        <dbReference type="ChEBI" id="CHEBI:456216"/>
        <dbReference type="EC" id="2.7.11.1"/>
    </reaction>
    <physiologicalReaction direction="left-to-right" evidence="9">
        <dbReference type="Rhea" id="RHEA:46609"/>
    </physiologicalReaction>
</comment>
<evidence type="ECO:0000256" key="2">
    <source>
        <dbReference type="ARBA" id="ARBA00022527"/>
    </source>
</evidence>
<dbReference type="RefSeq" id="WP_348269475.1">
    <property type="nucleotide sequence ID" value="NZ_CP121195.1"/>
</dbReference>
<dbReference type="PANTHER" id="PTHR11042">
    <property type="entry name" value="EUKARYOTIC TRANSLATION INITIATION FACTOR 2-ALPHA KINASE EIF2-ALPHA KINASE -RELATED"/>
    <property type="match status" value="1"/>
</dbReference>
<keyword evidence="7" id="KW-0652">Protein synthesis inhibitor</keyword>
<keyword evidence="6" id="KW-0067">ATP-binding</keyword>
<reference evidence="13" key="1">
    <citation type="submission" date="2023-03" db="EMBL/GenBank/DDBJ databases">
        <title>Edaphobacter sp.</title>
        <authorList>
            <person name="Huber K.J."/>
            <person name="Papendorf J."/>
            <person name="Pilke C."/>
            <person name="Bunk B."/>
            <person name="Sproeer C."/>
            <person name="Pester M."/>
        </authorList>
    </citation>
    <scope>NUCLEOTIDE SEQUENCE</scope>
    <source>
        <strain evidence="13">DSM 109920</strain>
    </source>
</reference>
<dbReference type="PROSITE" id="PS50011">
    <property type="entry name" value="PROTEIN_KINASE_DOM"/>
    <property type="match status" value="1"/>
</dbReference>
<keyword evidence="5 13" id="KW-0418">Kinase</keyword>
<keyword evidence="3" id="KW-0808">Transferase</keyword>
<evidence type="ECO:0000256" key="10">
    <source>
        <dbReference type="ARBA" id="ARBA00048977"/>
    </source>
</evidence>
<evidence type="ECO:0000256" key="6">
    <source>
        <dbReference type="ARBA" id="ARBA00022840"/>
    </source>
</evidence>
<dbReference type="InterPro" id="IPR000719">
    <property type="entry name" value="Prot_kinase_dom"/>
</dbReference>
<evidence type="ECO:0000256" key="5">
    <source>
        <dbReference type="ARBA" id="ARBA00022777"/>
    </source>
</evidence>
<evidence type="ECO:0000313" key="13">
    <source>
        <dbReference type="EMBL" id="XBH12453.1"/>
    </source>
</evidence>
<evidence type="ECO:0000259" key="12">
    <source>
        <dbReference type="PROSITE" id="PS50011"/>
    </source>
</evidence>
<dbReference type="InterPro" id="IPR050339">
    <property type="entry name" value="CC_SR_Kinase"/>
</dbReference>
<dbReference type="SMART" id="SM00220">
    <property type="entry name" value="S_TKc"/>
    <property type="match status" value="1"/>
</dbReference>
<dbReference type="GO" id="GO:0006950">
    <property type="term" value="P:response to stress"/>
    <property type="evidence" value="ECO:0007669"/>
    <property type="project" value="UniProtKB-ARBA"/>
</dbReference>
<feature type="transmembrane region" description="Helical" evidence="11">
    <location>
        <begin position="259"/>
        <end position="278"/>
    </location>
</feature>
<evidence type="ECO:0000256" key="3">
    <source>
        <dbReference type="ARBA" id="ARBA00022679"/>
    </source>
</evidence>
<dbReference type="InterPro" id="IPR011009">
    <property type="entry name" value="Kinase-like_dom_sf"/>
</dbReference>
<dbReference type="AlphaFoldDB" id="A0AAU7D5F5"/>
<name>A0AAU7D5F5_9BACT</name>
<dbReference type="GO" id="GO:0005524">
    <property type="term" value="F:ATP binding"/>
    <property type="evidence" value="ECO:0007669"/>
    <property type="project" value="UniProtKB-KW"/>
</dbReference>
<keyword evidence="11" id="KW-1133">Transmembrane helix</keyword>
<dbReference type="Pfam" id="PF00069">
    <property type="entry name" value="Pkinase"/>
    <property type="match status" value="1"/>
</dbReference>
<proteinExistence type="inferred from homology"/>
<dbReference type="Gene3D" id="1.25.40.10">
    <property type="entry name" value="Tetratricopeptide repeat domain"/>
    <property type="match status" value="1"/>
</dbReference>
<evidence type="ECO:0000256" key="7">
    <source>
        <dbReference type="ARBA" id="ARBA00023193"/>
    </source>
</evidence>
<dbReference type="GO" id="GO:0005737">
    <property type="term" value="C:cytoplasm"/>
    <property type="evidence" value="ECO:0007669"/>
    <property type="project" value="TreeGrafter"/>
</dbReference>
<dbReference type="InterPro" id="IPR008271">
    <property type="entry name" value="Ser/Thr_kinase_AS"/>
</dbReference>
<dbReference type="GO" id="GO:0006796">
    <property type="term" value="P:phosphate-containing compound metabolic process"/>
    <property type="evidence" value="ECO:0007669"/>
    <property type="project" value="UniProtKB-ARBA"/>
</dbReference>
<dbReference type="Pfam" id="PF13424">
    <property type="entry name" value="TPR_12"/>
    <property type="match status" value="1"/>
</dbReference>
<keyword evidence="4" id="KW-0547">Nucleotide-binding</keyword>
<feature type="domain" description="Protein kinase" evidence="12">
    <location>
        <begin position="1"/>
        <end position="227"/>
    </location>
</feature>
<gene>
    <name evidence="13" type="ORF">P8936_12205</name>
</gene>